<name>A0A0S2LWT8_9MICC</name>
<evidence type="ECO:0000256" key="2">
    <source>
        <dbReference type="PROSITE-ProRule" id="PRU00335"/>
    </source>
</evidence>
<sequence length="208" mass="22462">MNTHPEGVQKTLEEDVSALDPRALRSREQLAVAILSLASERDIDTVTVAQVAAEAGINRSTFYQHAASPAALLRSVLSAELDVVRAEHLDACGDIAVALGELTHGVVGHIDARRRIYRQGLGSGSGSAALHSMLGSHFERSALLLIEHRGITVRGVTGRPVPVAMVARFLAYAVVGAFETRISEDGPRPERDFMEDLRALMPPWWPIA</sequence>
<accession>A0A0S2LWT8</accession>
<dbReference type="InterPro" id="IPR009057">
    <property type="entry name" value="Homeodomain-like_sf"/>
</dbReference>
<dbReference type="PROSITE" id="PS50977">
    <property type="entry name" value="HTH_TETR_2"/>
    <property type="match status" value="1"/>
</dbReference>
<dbReference type="EMBL" id="CP013200">
    <property type="protein sequence ID" value="ALO65884.1"/>
    <property type="molecule type" value="Genomic_DNA"/>
</dbReference>
<reference evidence="4 5" key="2">
    <citation type="journal article" date="2016" name="J. Biotechnol.">
        <title>Complete genome sequence of Arthrobacter alpinus ERGS4:06, a yellow pigmented bacterium tolerant to cold and radiations isolated from Sikkim Himalaya.</title>
        <authorList>
            <person name="Kumar R."/>
            <person name="Singh D."/>
            <person name="Swarnkar M.K."/>
            <person name="Singh A.K."/>
            <person name="Kumar S."/>
        </authorList>
    </citation>
    <scope>NUCLEOTIDE SEQUENCE [LARGE SCALE GENOMIC DNA]</scope>
    <source>
        <strain evidence="4 5">ERGS4:06</strain>
    </source>
</reference>
<organism evidence="4 5">
    <name type="scientific">Arthrobacter alpinus</name>
    <dbReference type="NCBI Taxonomy" id="656366"/>
    <lineage>
        <taxon>Bacteria</taxon>
        <taxon>Bacillati</taxon>
        <taxon>Actinomycetota</taxon>
        <taxon>Actinomycetes</taxon>
        <taxon>Micrococcales</taxon>
        <taxon>Micrococcaceae</taxon>
        <taxon>Arthrobacter</taxon>
    </lineage>
</organism>
<protein>
    <submittedName>
        <fullName evidence="4">TetR family transcriptional regulator</fullName>
    </submittedName>
</protein>
<dbReference type="Proteomes" id="UP000059574">
    <property type="component" value="Chromosome"/>
</dbReference>
<feature type="DNA-binding region" description="H-T-H motif" evidence="2">
    <location>
        <begin position="47"/>
        <end position="66"/>
    </location>
</feature>
<evidence type="ECO:0000259" key="3">
    <source>
        <dbReference type="PROSITE" id="PS50977"/>
    </source>
</evidence>
<reference evidence="5" key="1">
    <citation type="submission" date="2015-11" db="EMBL/GenBank/DDBJ databases">
        <authorList>
            <person name="Kumar R."/>
            <person name="Singh D."/>
            <person name="Swarnkar M.K."/>
            <person name="Singh A.K."/>
            <person name="Kumar S."/>
        </authorList>
    </citation>
    <scope>NUCLEOTIDE SEQUENCE [LARGE SCALE GENOMIC DNA]</scope>
    <source>
        <strain evidence="5">ERGS4:06</strain>
    </source>
</reference>
<keyword evidence="1 2" id="KW-0238">DNA-binding</keyword>
<evidence type="ECO:0000256" key="1">
    <source>
        <dbReference type="ARBA" id="ARBA00023125"/>
    </source>
</evidence>
<dbReference type="SUPFAM" id="SSF46689">
    <property type="entry name" value="Homeodomain-like"/>
    <property type="match status" value="1"/>
</dbReference>
<dbReference type="Gene3D" id="1.10.357.10">
    <property type="entry name" value="Tetracycline Repressor, domain 2"/>
    <property type="match status" value="1"/>
</dbReference>
<dbReference type="RefSeq" id="WP_062286513.1">
    <property type="nucleotide sequence ID" value="NZ_CP013200.1"/>
</dbReference>
<proteinExistence type="predicted"/>
<dbReference type="GO" id="GO:0003677">
    <property type="term" value="F:DNA binding"/>
    <property type="evidence" value="ECO:0007669"/>
    <property type="project" value="UniProtKB-UniRule"/>
</dbReference>
<dbReference type="Pfam" id="PF00440">
    <property type="entry name" value="TetR_N"/>
    <property type="match status" value="1"/>
</dbReference>
<gene>
    <name evidence="4" type="ORF">AS189_04485</name>
</gene>
<evidence type="ECO:0000313" key="5">
    <source>
        <dbReference type="Proteomes" id="UP000059574"/>
    </source>
</evidence>
<dbReference type="AlphaFoldDB" id="A0A0S2LWT8"/>
<dbReference type="InterPro" id="IPR001647">
    <property type="entry name" value="HTH_TetR"/>
</dbReference>
<feature type="domain" description="HTH tetR-type" evidence="3">
    <location>
        <begin position="24"/>
        <end position="84"/>
    </location>
</feature>
<evidence type="ECO:0000313" key="4">
    <source>
        <dbReference type="EMBL" id="ALO65884.1"/>
    </source>
</evidence>